<evidence type="ECO:0000259" key="1">
    <source>
        <dbReference type="Pfam" id="PF13340"/>
    </source>
</evidence>
<dbReference type="InterPro" id="IPR025161">
    <property type="entry name" value="IS402-like_dom"/>
</dbReference>
<protein>
    <recommendedName>
        <fullName evidence="1">Insertion element IS402-like domain-containing protein</fullName>
    </recommendedName>
</protein>
<accession>A0A6J4V1C4</accession>
<dbReference type="Pfam" id="PF13340">
    <property type="entry name" value="DUF4096"/>
    <property type="match status" value="1"/>
</dbReference>
<dbReference type="AlphaFoldDB" id="A0A6J4V1C4"/>
<evidence type="ECO:0000313" key="2">
    <source>
        <dbReference type="EMBL" id="CAA9565684.1"/>
    </source>
</evidence>
<dbReference type="EMBL" id="CADCWO010000064">
    <property type="protein sequence ID" value="CAA9565684.1"/>
    <property type="molecule type" value="Genomic_DNA"/>
</dbReference>
<proteinExistence type="predicted"/>
<name>A0A6J4V1C4_9CYAN</name>
<reference evidence="2" key="1">
    <citation type="submission" date="2020-02" db="EMBL/GenBank/DDBJ databases">
        <authorList>
            <person name="Meier V. D."/>
        </authorList>
    </citation>
    <scope>NUCLEOTIDE SEQUENCE</scope>
    <source>
        <strain evidence="2">AVDCRST_MAG81</strain>
    </source>
</reference>
<gene>
    <name evidence="2" type="ORF">AVDCRST_MAG81-1181</name>
</gene>
<sequence length="42" mass="4787">MNREAVFKAILSLVAQSCKWPDLPNRFPGWQTVYTYSGCHGD</sequence>
<organism evidence="2">
    <name type="scientific">uncultured Synechococcales cyanobacterium</name>
    <dbReference type="NCBI Taxonomy" id="1936017"/>
    <lineage>
        <taxon>Bacteria</taxon>
        <taxon>Bacillati</taxon>
        <taxon>Cyanobacteriota</taxon>
        <taxon>Cyanophyceae</taxon>
        <taxon>Synechococcales</taxon>
        <taxon>environmental samples</taxon>
    </lineage>
</organism>
<feature type="domain" description="Insertion element IS402-like" evidence="1">
    <location>
        <begin position="3"/>
        <end position="36"/>
    </location>
</feature>